<sequence>MFKKLKCRNSHDDSFRFFLATIRSTKGHEIFETFIVGFLLSIETFYLSNDLNFTSYLKNN</sequence>
<reference evidence="1" key="1">
    <citation type="submission" date="2012-10" db="EMBL/GenBank/DDBJ databases">
        <authorList>
            <person name="Harkins D.M."/>
            <person name="Durkin A.S."/>
            <person name="Brinkac L.M."/>
            <person name="Haft D.H."/>
            <person name="Selengut J.D."/>
            <person name="Sanka R."/>
            <person name="DePew J."/>
            <person name="Purushe J."/>
            <person name="Matthias M.A."/>
            <person name="Vinetz J.M."/>
            <person name="Sutton G.G."/>
            <person name="Nierman W.C."/>
            <person name="Fouts D.E."/>
        </authorList>
    </citation>
    <scope>NUCLEOTIDE SEQUENCE [LARGE SCALE GENOMIC DNA]</scope>
    <source>
        <strain evidence="1">MOR084</strain>
    </source>
</reference>
<proteinExistence type="predicted"/>
<name>A0A0E2BJV2_9LEPT</name>
<accession>A0A0E2BJV2</accession>
<dbReference type="AlphaFoldDB" id="A0A0E2BJV2"/>
<gene>
    <name evidence="1" type="ORF">LEP1GSC179_0912</name>
</gene>
<dbReference type="EMBL" id="AHON02000013">
    <property type="protein sequence ID" value="EKO35440.1"/>
    <property type="molecule type" value="Genomic_DNA"/>
</dbReference>
<keyword evidence="2" id="KW-1185">Reference proteome</keyword>
<dbReference type="Proteomes" id="UP000006329">
    <property type="component" value="Unassembled WGS sequence"/>
</dbReference>
<protein>
    <submittedName>
        <fullName evidence="1">Uncharacterized protein</fullName>
    </submittedName>
</protein>
<evidence type="ECO:0000313" key="2">
    <source>
        <dbReference type="Proteomes" id="UP000006329"/>
    </source>
</evidence>
<organism evidence="1 2">
    <name type="scientific">Leptospira santarosai str. MOR084</name>
    <dbReference type="NCBI Taxonomy" id="1049984"/>
    <lineage>
        <taxon>Bacteria</taxon>
        <taxon>Pseudomonadati</taxon>
        <taxon>Spirochaetota</taxon>
        <taxon>Spirochaetia</taxon>
        <taxon>Leptospirales</taxon>
        <taxon>Leptospiraceae</taxon>
        <taxon>Leptospira</taxon>
    </lineage>
</organism>
<evidence type="ECO:0000313" key="1">
    <source>
        <dbReference type="EMBL" id="EKO35440.1"/>
    </source>
</evidence>
<comment type="caution">
    <text evidence="1">The sequence shown here is derived from an EMBL/GenBank/DDBJ whole genome shotgun (WGS) entry which is preliminary data.</text>
</comment>